<dbReference type="EMBL" id="CP016043">
    <property type="protein sequence ID" value="AOV97385.1"/>
    <property type="molecule type" value="Genomic_DNA"/>
</dbReference>
<evidence type="ECO:0000259" key="1">
    <source>
        <dbReference type="Pfam" id="PF01370"/>
    </source>
</evidence>
<dbReference type="Pfam" id="PF01370">
    <property type="entry name" value="Epimerase"/>
    <property type="match status" value="1"/>
</dbReference>
<dbReference type="Proteomes" id="UP000175893">
    <property type="component" value="Chromosome"/>
</dbReference>
<gene>
    <name evidence="2" type="ORF">A9798_10735</name>
</gene>
<reference evidence="2 3" key="1">
    <citation type="submission" date="2016-06" db="EMBL/GenBank/DDBJ databases">
        <title>Complete genome sequence of Edwardsiella hoshinae ATCC 35051.</title>
        <authorList>
            <person name="Reichley S.R."/>
            <person name="Waldbieser G.C."/>
            <person name="Lawrence M.L."/>
            <person name="Griffin M.J."/>
        </authorList>
    </citation>
    <scope>NUCLEOTIDE SEQUENCE [LARGE SCALE GENOMIC DNA]</scope>
    <source>
        <strain evidence="2 3">ATCC 35051</strain>
    </source>
</reference>
<dbReference type="Gene3D" id="3.40.50.720">
    <property type="entry name" value="NAD(P)-binding Rossmann-like Domain"/>
    <property type="match status" value="1"/>
</dbReference>
<sequence>MKSIIVIIGGSGFIGTRLATQLKDAGIDFTIVDKRKSEKFPEHWQFGDVTQPETLEEPLADSNVIINLAAEHKDNVHPISLYYDVNVQGAKNVCDVAEKLGIKHIVFTSSVAVYGFVEKETGEEGKYNPFNDYGKSKLEAEFVYDAWQAKDTERTLVTVRPTVVFGENNRGNVYNLFRQIASGRFLMIGPGLNQKSMAYVENMAAFLRFATTMGAGRHIFNYIDKPDFNMNELTDVICSALHRKKNNIRIPYAIGLLGGYCFDVLAKVTGREFPVSSIRVKKFCARTQFKSNNIAQSGFKAPVTLEQGIANTVRYEFLESHHDHA</sequence>
<name>A0ABN4SZC7_9GAMM</name>
<proteinExistence type="predicted"/>
<feature type="domain" description="NAD-dependent epimerase/dehydratase" evidence="1">
    <location>
        <begin position="5"/>
        <end position="221"/>
    </location>
</feature>
<dbReference type="InterPro" id="IPR036291">
    <property type="entry name" value="NAD(P)-bd_dom_sf"/>
</dbReference>
<accession>A0ABN4SZC7</accession>
<dbReference type="RefSeq" id="WP_070245067.1">
    <property type="nucleotide sequence ID" value="NZ_CP016043.1"/>
</dbReference>
<evidence type="ECO:0000313" key="3">
    <source>
        <dbReference type="Proteomes" id="UP000175893"/>
    </source>
</evidence>
<evidence type="ECO:0000313" key="2">
    <source>
        <dbReference type="EMBL" id="AOV97385.1"/>
    </source>
</evidence>
<dbReference type="InterPro" id="IPR001509">
    <property type="entry name" value="Epimerase_deHydtase"/>
</dbReference>
<protein>
    <submittedName>
        <fullName evidence="2">UDP-N-acetylglucosamine 4-epimerase</fullName>
    </submittedName>
</protein>
<dbReference type="InterPro" id="IPR051783">
    <property type="entry name" value="NAD(P)-dependent_oxidoreduct"/>
</dbReference>
<dbReference type="PANTHER" id="PTHR48079">
    <property type="entry name" value="PROTEIN YEEZ"/>
    <property type="match status" value="1"/>
</dbReference>
<keyword evidence="3" id="KW-1185">Reference proteome</keyword>
<dbReference type="SUPFAM" id="SSF51735">
    <property type="entry name" value="NAD(P)-binding Rossmann-fold domains"/>
    <property type="match status" value="1"/>
</dbReference>
<dbReference type="PANTHER" id="PTHR48079:SF6">
    <property type="entry name" value="NAD(P)-BINDING DOMAIN-CONTAINING PROTEIN-RELATED"/>
    <property type="match status" value="1"/>
</dbReference>
<organism evidence="2 3">
    <name type="scientific">Edwardsiella hoshinae</name>
    <dbReference type="NCBI Taxonomy" id="93378"/>
    <lineage>
        <taxon>Bacteria</taxon>
        <taxon>Pseudomonadati</taxon>
        <taxon>Pseudomonadota</taxon>
        <taxon>Gammaproteobacteria</taxon>
        <taxon>Enterobacterales</taxon>
        <taxon>Hafniaceae</taxon>
        <taxon>Edwardsiella</taxon>
    </lineage>
</organism>